<dbReference type="InterPro" id="IPR015897">
    <property type="entry name" value="CHK_kinase-like"/>
</dbReference>
<dbReference type="GeneID" id="108010285"/>
<name>A0AB39Z9R6_DROSZ</name>
<dbReference type="PANTHER" id="PTHR11012">
    <property type="entry name" value="PROTEIN KINASE-LIKE DOMAIN-CONTAINING"/>
    <property type="match status" value="1"/>
</dbReference>
<dbReference type="RefSeq" id="XP_016930643.2">
    <property type="nucleotide sequence ID" value="XM_017075154.3"/>
</dbReference>
<dbReference type="CTD" id="36819"/>
<dbReference type="Pfam" id="PF02958">
    <property type="entry name" value="EcKL"/>
    <property type="match status" value="1"/>
</dbReference>
<protein>
    <submittedName>
        <fullName evidence="3">Uncharacterized protein JhI-26</fullName>
    </submittedName>
</protein>
<dbReference type="AlphaFoldDB" id="A0AB39Z9R6"/>
<dbReference type="InterPro" id="IPR011009">
    <property type="entry name" value="Kinase-like_dom_sf"/>
</dbReference>
<evidence type="ECO:0000259" key="1">
    <source>
        <dbReference type="SMART" id="SM00587"/>
    </source>
</evidence>
<dbReference type="PANTHER" id="PTHR11012:SF8">
    <property type="entry name" value="JUVENILE HORMONE-INDUCIBLE PROTEIN 26"/>
    <property type="match status" value="1"/>
</dbReference>
<proteinExistence type="predicted"/>
<dbReference type="SUPFAM" id="SSF56112">
    <property type="entry name" value="Protein kinase-like (PK-like)"/>
    <property type="match status" value="1"/>
</dbReference>
<dbReference type="SMART" id="SM00587">
    <property type="entry name" value="CHK"/>
    <property type="match status" value="1"/>
</dbReference>
<gene>
    <name evidence="3" type="primary">JhI-26</name>
</gene>
<reference evidence="3" key="1">
    <citation type="submission" date="2025-08" db="UniProtKB">
        <authorList>
            <consortium name="RefSeq"/>
        </authorList>
    </citation>
    <scope>IDENTIFICATION</scope>
</reference>
<keyword evidence="2" id="KW-1185">Reference proteome</keyword>
<evidence type="ECO:0000313" key="2">
    <source>
        <dbReference type="Proteomes" id="UP001652628"/>
    </source>
</evidence>
<evidence type="ECO:0000313" key="3">
    <source>
        <dbReference type="RefSeq" id="XP_016930643.2"/>
    </source>
</evidence>
<accession>A0AB39Z9R6</accession>
<dbReference type="Proteomes" id="UP001652628">
    <property type="component" value="Chromosome 2R"/>
</dbReference>
<dbReference type="InterPro" id="IPR004119">
    <property type="entry name" value="EcKL"/>
</dbReference>
<dbReference type="Gene3D" id="3.90.1200.10">
    <property type="match status" value="1"/>
</dbReference>
<sequence>MTKIEAETQWLRSTILPKILKSGRLVDNYSDSKEDTFKLGDIEIDIIGHSEAFMLTFCYRTTINFEYDGEKYQRKMVVKKTPVMPPEVYDSIQFGALFSNEINFYTEILPEIQKLAEGKFAAPKYYYSELNQHSAVAILEDFAENGWRVTKDRVGLSLEHALIAVDYLGKFHGFSYAMKHTNPEKFSQLTNSLKESRYASDVIHPEWKLSMSTSIERAAKAVAKFQPQIDEEFVKKLSFLIADYNLYGRQRVAPREPLATLCHGDYVRNNVAYKYNDKEQPQEIMMFDYQTLRVSSPMIDLSVFLAVSIYADVRYKNFDTIFDKYCSALYDSYKNHAKQEVPESMSRGELLKEYVRFLPYSLSISASFLMTLVAPLDMSPEEMFAAQMTNEEIIDRTMKQGGEIVDKEVAHQVHEMLELSQLTGVPIEDGIDVDKLPKV</sequence>
<organism evidence="2 3">
    <name type="scientific">Drosophila suzukii</name>
    <name type="common">Spotted-wing drosophila fruit fly</name>
    <dbReference type="NCBI Taxonomy" id="28584"/>
    <lineage>
        <taxon>Eukaryota</taxon>
        <taxon>Metazoa</taxon>
        <taxon>Ecdysozoa</taxon>
        <taxon>Arthropoda</taxon>
        <taxon>Hexapoda</taxon>
        <taxon>Insecta</taxon>
        <taxon>Pterygota</taxon>
        <taxon>Neoptera</taxon>
        <taxon>Endopterygota</taxon>
        <taxon>Diptera</taxon>
        <taxon>Brachycera</taxon>
        <taxon>Muscomorpha</taxon>
        <taxon>Ephydroidea</taxon>
        <taxon>Drosophilidae</taxon>
        <taxon>Drosophila</taxon>
        <taxon>Sophophora</taxon>
    </lineage>
</organism>
<feature type="domain" description="CHK kinase-like" evidence="1">
    <location>
        <begin position="137"/>
        <end position="335"/>
    </location>
</feature>